<dbReference type="AlphaFoldDB" id="A0A448X3W5"/>
<accession>A0A448X3W5</accession>
<protein>
    <submittedName>
        <fullName evidence="2">Uncharacterized protein</fullName>
    </submittedName>
</protein>
<gene>
    <name evidence="2" type="ORF">PXEA_LOCUS20760</name>
</gene>
<dbReference type="SUPFAM" id="SSF51556">
    <property type="entry name" value="Metallo-dependent hydrolases"/>
    <property type="match status" value="1"/>
</dbReference>
<evidence type="ECO:0000256" key="1">
    <source>
        <dbReference type="ARBA" id="ARBA00006676"/>
    </source>
</evidence>
<dbReference type="OrthoDB" id="1723809at2759"/>
<dbReference type="PANTHER" id="PTHR11359:SF0">
    <property type="entry name" value="AMP DEAMINASE"/>
    <property type="match status" value="1"/>
</dbReference>
<dbReference type="InterPro" id="IPR006329">
    <property type="entry name" value="AMPD"/>
</dbReference>
<name>A0A448X3W5_9PLAT</name>
<reference evidence="2" key="1">
    <citation type="submission" date="2018-11" db="EMBL/GenBank/DDBJ databases">
        <authorList>
            <consortium name="Pathogen Informatics"/>
        </authorList>
    </citation>
    <scope>NUCLEOTIDE SEQUENCE</scope>
</reference>
<dbReference type="GO" id="GO:0046033">
    <property type="term" value="P:AMP metabolic process"/>
    <property type="evidence" value="ECO:0007669"/>
    <property type="project" value="TreeGrafter"/>
</dbReference>
<dbReference type="PANTHER" id="PTHR11359">
    <property type="entry name" value="AMP DEAMINASE"/>
    <property type="match status" value="1"/>
</dbReference>
<proteinExistence type="inferred from homology"/>
<feature type="non-terminal residue" evidence="2">
    <location>
        <position position="1"/>
    </location>
</feature>
<comment type="similarity">
    <text evidence="1">Belongs to the metallo-dependent hydrolases superfamily. Adenosine and AMP deaminases family.</text>
</comment>
<dbReference type="GO" id="GO:0003876">
    <property type="term" value="F:AMP deaminase activity"/>
    <property type="evidence" value="ECO:0007669"/>
    <property type="project" value="InterPro"/>
</dbReference>
<dbReference type="GO" id="GO:0005829">
    <property type="term" value="C:cytosol"/>
    <property type="evidence" value="ECO:0007669"/>
    <property type="project" value="TreeGrafter"/>
</dbReference>
<dbReference type="Gene3D" id="3.20.20.140">
    <property type="entry name" value="Metal-dependent hydrolases"/>
    <property type="match status" value="1"/>
</dbReference>
<dbReference type="InterPro" id="IPR032466">
    <property type="entry name" value="Metal_Hydrolase"/>
</dbReference>
<dbReference type="Proteomes" id="UP000784294">
    <property type="component" value="Unassembled WGS sequence"/>
</dbReference>
<dbReference type="GO" id="GO:0032264">
    <property type="term" value="P:IMP salvage"/>
    <property type="evidence" value="ECO:0007669"/>
    <property type="project" value="InterPro"/>
</dbReference>
<evidence type="ECO:0000313" key="2">
    <source>
        <dbReference type="EMBL" id="VEL27320.1"/>
    </source>
</evidence>
<keyword evidence="3" id="KW-1185">Reference proteome</keyword>
<sequence length="190" mass="21174">SDHPINPPETKGDPFEVAKWPDAVPAEIIWLKGIAHILSSKPVTKTSLENGSSGDPSIVETADVSSMLPEFEVPSLQTFLNDASILHTFVADGPLKSFCYRRLSYLQSKFSLHSLLNEARESAEQKRVPHRDFYNIRKVDETSLSASYRHLQAVGGCISYPVDSLVHFAFPFFHMGLALMPWICVKDGSR</sequence>
<evidence type="ECO:0000313" key="3">
    <source>
        <dbReference type="Proteomes" id="UP000784294"/>
    </source>
</evidence>
<comment type="caution">
    <text evidence="2">The sequence shown here is derived from an EMBL/GenBank/DDBJ whole genome shotgun (WGS) entry which is preliminary data.</text>
</comment>
<organism evidence="2 3">
    <name type="scientific">Protopolystoma xenopodis</name>
    <dbReference type="NCBI Taxonomy" id="117903"/>
    <lineage>
        <taxon>Eukaryota</taxon>
        <taxon>Metazoa</taxon>
        <taxon>Spiralia</taxon>
        <taxon>Lophotrochozoa</taxon>
        <taxon>Platyhelminthes</taxon>
        <taxon>Monogenea</taxon>
        <taxon>Polyopisthocotylea</taxon>
        <taxon>Polystomatidea</taxon>
        <taxon>Polystomatidae</taxon>
        <taxon>Protopolystoma</taxon>
    </lineage>
</organism>
<dbReference type="Pfam" id="PF19326">
    <property type="entry name" value="AMP_deaminase"/>
    <property type="match status" value="1"/>
</dbReference>
<dbReference type="EMBL" id="CAAALY010086422">
    <property type="protein sequence ID" value="VEL27320.1"/>
    <property type="molecule type" value="Genomic_DNA"/>
</dbReference>